<dbReference type="AlphaFoldDB" id="A0ABD5PI96"/>
<evidence type="ECO:0000256" key="3">
    <source>
        <dbReference type="ARBA" id="ARBA00011245"/>
    </source>
</evidence>
<accession>A0ABD5PI96</accession>
<comment type="catalytic activity">
    <reaction evidence="13">
        <text>a 3'-end 3'-phospho-ribonucleotide-RNA + a 5'-end dephospho-ribonucleoside-RNA + GTP = a ribonucleotidyl-ribonucleotide-RNA + GMP + diphosphate</text>
        <dbReference type="Rhea" id="RHEA:68076"/>
        <dbReference type="Rhea" id="RHEA-COMP:10463"/>
        <dbReference type="Rhea" id="RHEA-COMP:13936"/>
        <dbReference type="Rhea" id="RHEA-COMP:17355"/>
        <dbReference type="ChEBI" id="CHEBI:33019"/>
        <dbReference type="ChEBI" id="CHEBI:37565"/>
        <dbReference type="ChEBI" id="CHEBI:58115"/>
        <dbReference type="ChEBI" id="CHEBI:83062"/>
        <dbReference type="ChEBI" id="CHEBI:138284"/>
        <dbReference type="ChEBI" id="CHEBI:173118"/>
        <dbReference type="EC" id="6.5.1.8"/>
    </reaction>
</comment>
<evidence type="ECO:0000256" key="14">
    <source>
        <dbReference type="ARBA" id="ARBA00049514"/>
    </source>
</evidence>
<comment type="function">
    <text evidence="12">Essential for tRNA splicing and maturation. Acts by directly joining spliced tRNA halves to mature-sized tRNAs. Joins RNA with 2',3'-cyclic-phosphate or 3'-phosphate ends to RNA with 5'-hydroxy ends.</text>
</comment>
<dbReference type="Proteomes" id="UP001595921">
    <property type="component" value="Unassembled WGS sequence"/>
</dbReference>
<dbReference type="Pfam" id="PF01139">
    <property type="entry name" value="RtcB"/>
    <property type="match status" value="1"/>
</dbReference>
<evidence type="ECO:0000256" key="13">
    <source>
        <dbReference type="ARBA" id="ARBA00047746"/>
    </source>
</evidence>
<comment type="catalytic activity">
    <reaction evidence="14">
        <text>a 3'-end 2',3'-cyclophospho-ribonucleotide-RNA + a 5'-end dephospho-ribonucleoside-RNA + GTP + H2O = a ribonucleotidyl-ribonucleotide-RNA + GMP + diphosphate + H(+)</text>
        <dbReference type="Rhea" id="RHEA:68080"/>
        <dbReference type="Rhea" id="RHEA-COMP:10464"/>
        <dbReference type="Rhea" id="RHEA-COMP:13936"/>
        <dbReference type="Rhea" id="RHEA-COMP:17355"/>
        <dbReference type="ChEBI" id="CHEBI:15377"/>
        <dbReference type="ChEBI" id="CHEBI:15378"/>
        <dbReference type="ChEBI" id="CHEBI:33019"/>
        <dbReference type="ChEBI" id="CHEBI:37565"/>
        <dbReference type="ChEBI" id="CHEBI:58115"/>
        <dbReference type="ChEBI" id="CHEBI:83064"/>
        <dbReference type="ChEBI" id="CHEBI:138284"/>
        <dbReference type="ChEBI" id="CHEBI:173118"/>
        <dbReference type="EC" id="6.5.1.8"/>
    </reaction>
</comment>
<keyword evidence="7" id="KW-0547">Nucleotide-binding</keyword>
<dbReference type="InterPro" id="IPR001233">
    <property type="entry name" value="RtcB"/>
</dbReference>
<comment type="caution">
    <text evidence="15">The sequence shown here is derived from an EMBL/GenBank/DDBJ whole genome shotgun (WGS) entry which is preliminary data.</text>
</comment>
<evidence type="ECO:0000313" key="16">
    <source>
        <dbReference type="Proteomes" id="UP001595921"/>
    </source>
</evidence>
<dbReference type="EC" id="6.5.1.8" evidence="4"/>
<comment type="cofactor">
    <cofactor evidence="1">
        <name>Mn(2+)</name>
        <dbReference type="ChEBI" id="CHEBI:29035"/>
    </cofactor>
</comment>
<evidence type="ECO:0000256" key="12">
    <source>
        <dbReference type="ARBA" id="ARBA00045316"/>
    </source>
</evidence>
<keyword evidence="6" id="KW-0479">Metal-binding</keyword>
<reference evidence="15 16" key="1">
    <citation type="journal article" date="2019" name="Int. J. Syst. Evol. Microbiol.">
        <title>The Global Catalogue of Microorganisms (GCM) 10K type strain sequencing project: providing services to taxonomists for standard genome sequencing and annotation.</title>
        <authorList>
            <consortium name="The Broad Institute Genomics Platform"/>
            <consortium name="The Broad Institute Genome Sequencing Center for Infectious Disease"/>
            <person name="Wu L."/>
            <person name="Ma J."/>
        </authorList>
    </citation>
    <scope>NUCLEOTIDE SEQUENCE [LARGE SCALE GENOMIC DNA]</scope>
    <source>
        <strain evidence="15 16">CGMCC 1.12553</strain>
    </source>
</reference>
<dbReference type="EMBL" id="JBHSDS010000017">
    <property type="protein sequence ID" value="MFC4360632.1"/>
    <property type="molecule type" value="Genomic_DNA"/>
</dbReference>
<dbReference type="GO" id="GO:0170057">
    <property type="term" value="F:RNA ligase (GTP) activity"/>
    <property type="evidence" value="ECO:0007669"/>
    <property type="project" value="UniProtKB-EC"/>
</dbReference>
<dbReference type="RefSeq" id="WP_267621012.1">
    <property type="nucleotide sequence ID" value="NZ_JAODIW010000005.1"/>
</dbReference>
<dbReference type="GO" id="GO:0046872">
    <property type="term" value="F:metal ion binding"/>
    <property type="evidence" value="ECO:0007669"/>
    <property type="project" value="UniProtKB-KW"/>
</dbReference>
<keyword evidence="5" id="KW-0436">Ligase</keyword>
<organism evidence="15 16">
    <name type="scientific">Halobium salinum</name>
    <dbReference type="NCBI Taxonomy" id="1364940"/>
    <lineage>
        <taxon>Archaea</taxon>
        <taxon>Methanobacteriati</taxon>
        <taxon>Methanobacteriota</taxon>
        <taxon>Stenosarchaea group</taxon>
        <taxon>Halobacteria</taxon>
        <taxon>Halobacteriales</taxon>
        <taxon>Haloferacaceae</taxon>
        <taxon>Halobium</taxon>
    </lineage>
</organism>
<evidence type="ECO:0000256" key="10">
    <source>
        <dbReference type="ARBA" id="ARBA00030221"/>
    </source>
</evidence>
<sequence length="102" mass="11135">MTYHEQRTPVELERIKEDLTSAVASACSELISCTRTSTVTRKNIEEAPGAYNDINEVVRVSNVLGIETKVARMRPGTNIGVSRGSDGHLDMLSNQIVWSAGT</sequence>
<keyword evidence="8" id="KW-0342">GTP-binding</keyword>
<evidence type="ECO:0000256" key="4">
    <source>
        <dbReference type="ARBA" id="ARBA00012726"/>
    </source>
</evidence>
<evidence type="ECO:0000313" key="15">
    <source>
        <dbReference type="EMBL" id="MFC4360632.1"/>
    </source>
</evidence>
<evidence type="ECO:0000256" key="8">
    <source>
        <dbReference type="ARBA" id="ARBA00023134"/>
    </source>
</evidence>
<evidence type="ECO:0000256" key="5">
    <source>
        <dbReference type="ARBA" id="ARBA00022598"/>
    </source>
</evidence>
<proteinExistence type="inferred from homology"/>
<dbReference type="GO" id="GO:0005525">
    <property type="term" value="F:GTP binding"/>
    <property type="evidence" value="ECO:0007669"/>
    <property type="project" value="UniProtKB-KW"/>
</dbReference>
<evidence type="ECO:0000256" key="1">
    <source>
        <dbReference type="ARBA" id="ARBA00001936"/>
    </source>
</evidence>
<evidence type="ECO:0000256" key="11">
    <source>
        <dbReference type="ARBA" id="ARBA00033766"/>
    </source>
</evidence>
<evidence type="ECO:0000256" key="6">
    <source>
        <dbReference type="ARBA" id="ARBA00022723"/>
    </source>
</evidence>
<protein>
    <recommendedName>
        <fullName evidence="11">tRNA-splicing ligase RtcB</fullName>
        <ecNumber evidence="4">6.5.1.8</ecNumber>
    </recommendedName>
    <alternativeName>
        <fullName evidence="10">3'-phosphate/5'-hydroxy nucleic acid ligase</fullName>
    </alternativeName>
</protein>
<comment type="similarity">
    <text evidence="2">Belongs to the RtcB family.</text>
</comment>
<evidence type="ECO:0000256" key="9">
    <source>
        <dbReference type="ARBA" id="ARBA00023211"/>
    </source>
</evidence>
<comment type="subunit">
    <text evidence="3">Monomer.</text>
</comment>
<dbReference type="InterPro" id="IPR036025">
    <property type="entry name" value="RtcB-like_sf"/>
</dbReference>
<dbReference type="SUPFAM" id="SSF103365">
    <property type="entry name" value="Hypothetical protein PH1602"/>
    <property type="match status" value="1"/>
</dbReference>
<evidence type="ECO:0000256" key="2">
    <source>
        <dbReference type="ARBA" id="ARBA00008071"/>
    </source>
</evidence>
<name>A0ABD5PI96_9EURY</name>
<dbReference type="Gene3D" id="3.90.1860.10">
    <property type="entry name" value="tRNA-splicing ligase RtcB"/>
    <property type="match status" value="1"/>
</dbReference>
<keyword evidence="16" id="KW-1185">Reference proteome</keyword>
<gene>
    <name evidence="15" type="ORF">ACFO0N_22050</name>
</gene>
<keyword evidence="9" id="KW-0464">Manganese</keyword>
<evidence type="ECO:0000256" key="7">
    <source>
        <dbReference type="ARBA" id="ARBA00022741"/>
    </source>
</evidence>